<feature type="transmembrane region" description="Helical" evidence="1">
    <location>
        <begin position="12"/>
        <end position="33"/>
    </location>
</feature>
<accession>A0A6A4IAQ4</accession>
<proteinExistence type="predicted"/>
<sequence>MSVSISSMLTRIMAECILYGAYVVVFGIAMWILPRKIGIPSVKRFIFPAAILLFALATINIAYDLTVERYTIVHGSLTEKKTWINVGRCVDISTYILADILGDSVLFFRVYAVWGFRKRVLLPTLLLLVLTKVLGILAAITQVYLLVRGKERYTGFFSTIFGVLLPVFPIMNVVSNVFMTTTIVLRGMKMVQAYIGIRLGLVGIRGNVIGG</sequence>
<feature type="transmembrane region" description="Helical" evidence="1">
    <location>
        <begin position="124"/>
        <end position="147"/>
    </location>
</feature>
<organism evidence="2 3">
    <name type="scientific">Gymnopus androsaceus JB14</name>
    <dbReference type="NCBI Taxonomy" id="1447944"/>
    <lineage>
        <taxon>Eukaryota</taxon>
        <taxon>Fungi</taxon>
        <taxon>Dikarya</taxon>
        <taxon>Basidiomycota</taxon>
        <taxon>Agaricomycotina</taxon>
        <taxon>Agaricomycetes</taxon>
        <taxon>Agaricomycetidae</taxon>
        <taxon>Agaricales</taxon>
        <taxon>Marasmiineae</taxon>
        <taxon>Omphalotaceae</taxon>
        <taxon>Gymnopus</taxon>
    </lineage>
</organism>
<keyword evidence="1" id="KW-0472">Membrane</keyword>
<evidence type="ECO:0000313" key="2">
    <source>
        <dbReference type="EMBL" id="KAE9407746.1"/>
    </source>
</evidence>
<name>A0A6A4IAQ4_9AGAR</name>
<gene>
    <name evidence="2" type="ORF">BT96DRAFT_971130</name>
</gene>
<feature type="transmembrane region" description="Helical" evidence="1">
    <location>
        <begin position="153"/>
        <end position="179"/>
    </location>
</feature>
<dbReference type="EMBL" id="ML769394">
    <property type="protein sequence ID" value="KAE9407746.1"/>
    <property type="molecule type" value="Genomic_DNA"/>
</dbReference>
<protein>
    <submittedName>
        <fullName evidence="2">Uncharacterized protein</fullName>
    </submittedName>
</protein>
<dbReference type="Proteomes" id="UP000799118">
    <property type="component" value="Unassembled WGS sequence"/>
</dbReference>
<keyword evidence="3" id="KW-1185">Reference proteome</keyword>
<keyword evidence="1" id="KW-0812">Transmembrane</keyword>
<feature type="transmembrane region" description="Helical" evidence="1">
    <location>
        <begin position="45"/>
        <end position="63"/>
    </location>
</feature>
<evidence type="ECO:0000256" key="1">
    <source>
        <dbReference type="SAM" id="Phobius"/>
    </source>
</evidence>
<keyword evidence="1" id="KW-1133">Transmembrane helix</keyword>
<reference evidence="2" key="1">
    <citation type="journal article" date="2019" name="Environ. Microbiol.">
        <title>Fungal ecological strategies reflected in gene transcription - a case study of two litter decomposers.</title>
        <authorList>
            <person name="Barbi F."/>
            <person name="Kohler A."/>
            <person name="Barry K."/>
            <person name="Baskaran P."/>
            <person name="Daum C."/>
            <person name="Fauchery L."/>
            <person name="Ihrmark K."/>
            <person name="Kuo A."/>
            <person name="LaButti K."/>
            <person name="Lipzen A."/>
            <person name="Morin E."/>
            <person name="Grigoriev I.V."/>
            <person name="Henrissat B."/>
            <person name="Lindahl B."/>
            <person name="Martin F."/>
        </authorList>
    </citation>
    <scope>NUCLEOTIDE SEQUENCE</scope>
    <source>
        <strain evidence="2">JB14</strain>
    </source>
</reference>
<dbReference type="AlphaFoldDB" id="A0A6A4IAQ4"/>
<evidence type="ECO:0000313" key="3">
    <source>
        <dbReference type="Proteomes" id="UP000799118"/>
    </source>
</evidence>
<dbReference type="OrthoDB" id="3226582at2759"/>